<reference evidence="5 6" key="1">
    <citation type="submission" date="2017-12" db="EMBL/GenBank/DDBJ databases">
        <title>Phylogenetic diversity of female urinary microbiome.</title>
        <authorList>
            <person name="Thomas-White K."/>
            <person name="Wolfe A.J."/>
        </authorList>
    </citation>
    <scope>NUCLEOTIDE SEQUENCE [LARGE SCALE GENOMIC DNA]</scope>
    <source>
        <strain evidence="5 6">UMB0402</strain>
    </source>
</reference>
<dbReference type="GO" id="GO:0005886">
    <property type="term" value="C:plasma membrane"/>
    <property type="evidence" value="ECO:0007669"/>
    <property type="project" value="TreeGrafter"/>
</dbReference>
<proteinExistence type="inferred from homology"/>
<dbReference type="GO" id="GO:0015565">
    <property type="term" value="F:threonine efflux transmembrane transporter activity"/>
    <property type="evidence" value="ECO:0007669"/>
    <property type="project" value="TreeGrafter"/>
</dbReference>
<name>A0A2I1IM80_9ACTO</name>
<dbReference type="EMBL" id="PKKO01000003">
    <property type="protein sequence ID" value="PKY72213.1"/>
    <property type="molecule type" value="Genomic_DNA"/>
</dbReference>
<dbReference type="SUPFAM" id="SSF103481">
    <property type="entry name" value="Multidrug resistance efflux transporter EmrE"/>
    <property type="match status" value="1"/>
</dbReference>
<feature type="transmembrane region" description="Helical" evidence="3">
    <location>
        <begin position="150"/>
        <end position="169"/>
    </location>
</feature>
<keyword evidence="6" id="KW-1185">Reference proteome</keyword>
<feature type="domain" description="EamA" evidence="4">
    <location>
        <begin position="151"/>
        <end position="278"/>
    </location>
</feature>
<gene>
    <name evidence="5" type="ORF">CYJ19_04990</name>
</gene>
<feature type="transmembrane region" description="Helical" evidence="3">
    <location>
        <begin position="126"/>
        <end position="144"/>
    </location>
</feature>
<evidence type="ECO:0000313" key="5">
    <source>
        <dbReference type="EMBL" id="PKY72213.1"/>
    </source>
</evidence>
<evidence type="ECO:0000259" key="4">
    <source>
        <dbReference type="Pfam" id="PF00892"/>
    </source>
</evidence>
<protein>
    <submittedName>
        <fullName evidence="5">EamA family transporter</fullName>
    </submittedName>
</protein>
<dbReference type="InterPro" id="IPR000620">
    <property type="entry name" value="EamA_dom"/>
</dbReference>
<feature type="region of interest" description="Disordered" evidence="2">
    <location>
        <begin position="307"/>
        <end position="332"/>
    </location>
</feature>
<evidence type="ECO:0000256" key="1">
    <source>
        <dbReference type="ARBA" id="ARBA00007362"/>
    </source>
</evidence>
<accession>A0A2I1IM80</accession>
<sequence length="332" mass="35456">MVEWSKSVTTKPQITPPAWSMAVTGMVSVQIGSALSVGLIDRYSAGGVAWMRLVAGTIIFWIIARPPLRAIRKKDVLPLIGLGLATGSMTTLFILALPYINLGTAVAIEYLGPLTVAAMRSRSLKPVGWLFLAFAGVIAMTQPWSSAFNLTGVLMAACAGVCWGTYILLTQKIGDRFTGLSALTITVPIASLVAGAVGARAIISHFDLQMVAFAFGIALLHPVIPFAVEMMALRRMNPTAFGTLTSLEPAVSIIIGVIILGQIPNWLQALGVVVVVIAGAGSQQNAARDPEASTKQNVTELLADENALMPKKKSRLHLPKKPHLRRQKRKDD</sequence>
<evidence type="ECO:0000313" key="6">
    <source>
        <dbReference type="Proteomes" id="UP000235122"/>
    </source>
</evidence>
<dbReference type="Pfam" id="PF00892">
    <property type="entry name" value="EamA"/>
    <property type="match status" value="1"/>
</dbReference>
<feature type="compositionally biased region" description="Basic residues" evidence="2">
    <location>
        <begin position="310"/>
        <end position="332"/>
    </location>
</feature>
<keyword evidence="3" id="KW-1133">Transmembrane helix</keyword>
<feature type="transmembrane region" description="Helical" evidence="3">
    <location>
        <begin position="209"/>
        <end position="228"/>
    </location>
</feature>
<evidence type="ECO:0000256" key="2">
    <source>
        <dbReference type="SAM" id="MobiDB-lite"/>
    </source>
</evidence>
<feature type="transmembrane region" description="Helical" evidence="3">
    <location>
        <begin position="46"/>
        <end position="64"/>
    </location>
</feature>
<dbReference type="InterPro" id="IPR037185">
    <property type="entry name" value="EmrE-like"/>
</dbReference>
<feature type="transmembrane region" description="Helical" evidence="3">
    <location>
        <begin position="21"/>
        <end position="40"/>
    </location>
</feature>
<organism evidence="5 6">
    <name type="scientific">Winkia neuii</name>
    <dbReference type="NCBI Taxonomy" id="33007"/>
    <lineage>
        <taxon>Bacteria</taxon>
        <taxon>Bacillati</taxon>
        <taxon>Actinomycetota</taxon>
        <taxon>Actinomycetes</taxon>
        <taxon>Actinomycetales</taxon>
        <taxon>Actinomycetaceae</taxon>
        <taxon>Winkia</taxon>
    </lineage>
</organism>
<dbReference type="PANTHER" id="PTHR22911">
    <property type="entry name" value="ACYL-MALONYL CONDENSING ENZYME-RELATED"/>
    <property type="match status" value="1"/>
</dbReference>
<dbReference type="STRING" id="33007.HMPREF3198_00127"/>
<comment type="caution">
    <text evidence="5">The sequence shown here is derived from an EMBL/GenBank/DDBJ whole genome shotgun (WGS) entry which is preliminary data.</text>
</comment>
<feature type="transmembrane region" description="Helical" evidence="3">
    <location>
        <begin position="240"/>
        <end position="260"/>
    </location>
</feature>
<keyword evidence="3" id="KW-0472">Membrane</keyword>
<feature type="transmembrane region" description="Helical" evidence="3">
    <location>
        <begin position="76"/>
        <end position="96"/>
    </location>
</feature>
<feature type="transmembrane region" description="Helical" evidence="3">
    <location>
        <begin position="181"/>
        <end position="203"/>
    </location>
</feature>
<dbReference type="Proteomes" id="UP000235122">
    <property type="component" value="Unassembled WGS sequence"/>
</dbReference>
<dbReference type="PANTHER" id="PTHR22911:SF37">
    <property type="entry name" value="THREONINE_HOMOSERINE EXPORTER RHTA"/>
    <property type="match status" value="1"/>
</dbReference>
<comment type="similarity">
    <text evidence="1">Belongs to the EamA transporter family.</text>
</comment>
<keyword evidence="3" id="KW-0812">Transmembrane</keyword>
<evidence type="ECO:0000256" key="3">
    <source>
        <dbReference type="SAM" id="Phobius"/>
    </source>
</evidence>
<dbReference type="AlphaFoldDB" id="A0A2I1IM80"/>